<keyword evidence="2" id="KW-1015">Disulfide bond</keyword>
<accession>A0AAV6G728</accession>
<dbReference type="InterPro" id="IPR007110">
    <property type="entry name" value="Ig-like_dom"/>
</dbReference>
<dbReference type="Proteomes" id="UP000823561">
    <property type="component" value="Chromosome 13"/>
</dbReference>
<dbReference type="SMART" id="SM00408">
    <property type="entry name" value="IGc2"/>
    <property type="match status" value="4"/>
</dbReference>
<feature type="domain" description="Ig-like" evidence="5">
    <location>
        <begin position="162"/>
        <end position="242"/>
    </location>
</feature>
<keyword evidence="4" id="KW-0393">Immunoglobulin domain</keyword>
<dbReference type="InterPro" id="IPR036179">
    <property type="entry name" value="Ig-like_dom_sf"/>
</dbReference>
<dbReference type="Gene3D" id="2.60.40.10">
    <property type="entry name" value="Immunoglobulins"/>
    <property type="match status" value="4"/>
</dbReference>
<dbReference type="EMBL" id="JADWDJ010000013">
    <property type="protein sequence ID" value="KAG5270933.1"/>
    <property type="molecule type" value="Genomic_DNA"/>
</dbReference>
<sequence length="354" mass="37757">MSSVNLICNFQGNVTLIEWTKGGKALCPSNRITFQRDNRILKISPVERTDTGEYTCRLSNPVSVMATNYNLIVRYGPLNVTVRGTGEINAPDNTTFSCSADSQPPANFSWTFNGKGTGVTGPVFNIVKSKAGDSGNYTCIASNDMTGDKVPVTRTLIVNYGPVNVTVRGTGEINAPDNTTFSCSADSQPPANFSWTFNDKGTGVTGPVFNIVNSNAEKSGNYTCIASNDITGDKVPFTRTLTVNYGPLNVTVRGTGEINAPDNTTFTCSADSQPPANFSWTFNDKGTGVTGPVFNIVKSKVGDSGNYTCIASNDITGSKVSITQTLIVNGSSFIRGGIRPAVMLWMSMIICLIF</sequence>
<feature type="domain" description="Ig-like" evidence="5">
    <location>
        <begin position="1"/>
        <end position="72"/>
    </location>
</feature>
<dbReference type="SUPFAM" id="SSF48726">
    <property type="entry name" value="Immunoglobulin"/>
    <property type="match status" value="4"/>
</dbReference>
<dbReference type="InterPro" id="IPR013783">
    <property type="entry name" value="Ig-like_fold"/>
</dbReference>
<dbReference type="AlphaFoldDB" id="A0AAV6G728"/>
<dbReference type="CDD" id="cd00096">
    <property type="entry name" value="Ig"/>
    <property type="match status" value="1"/>
</dbReference>
<organism evidence="6 7">
    <name type="scientific">Alosa alosa</name>
    <name type="common">allis shad</name>
    <dbReference type="NCBI Taxonomy" id="278164"/>
    <lineage>
        <taxon>Eukaryota</taxon>
        <taxon>Metazoa</taxon>
        <taxon>Chordata</taxon>
        <taxon>Craniata</taxon>
        <taxon>Vertebrata</taxon>
        <taxon>Euteleostomi</taxon>
        <taxon>Actinopterygii</taxon>
        <taxon>Neopterygii</taxon>
        <taxon>Teleostei</taxon>
        <taxon>Clupei</taxon>
        <taxon>Clupeiformes</taxon>
        <taxon>Clupeoidei</taxon>
        <taxon>Clupeidae</taxon>
        <taxon>Alosa</taxon>
    </lineage>
</organism>
<evidence type="ECO:0000256" key="2">
    <source>
        <dbReference type="ARBA" id="ARBA00023157"/>
    </source>
</evidence>
<dbReference type="Pfam" id="PF07679">
    <property type="entry name" value="I-set"/>
    <property type="match status" value="1"/>
</dbReference>
<name>A0AAV6G728_9TELE</name>
<dbReference type="Pfam" id="PF13927">
    <property type="entry name" value="Ig_3"/>
    <property type="match status" value="3"/>
</dbReference>
<dbReference type="PROSITE" id="PS50835">
    <property type="entry name" value="IG_LIKE"/>
    <property type="match status" value="4"/>
</dbReference>
<gene>
    <name evidence="6" type="ORF">AALO_G00173980</name>
</gene>
<dbReference type="PANTHER" id="PTHR44337">
    <property type="entry name" value="CARCINOEMBRYONIC ANTIGEN-RELATED CELL ADHESION MOLECULE 8"/>
    <property type="match status" value="1"/>
</dbReference>
<evidence type="ECO:0000256" key="3">
    <source>
        <dbReference type="ARBA" id="ARBA00023180"/>
    </source>
</evidence>
<dbReference type="InterPro" id="IPR052598">
    <property type="entry name" value="IgSF_CEA-related"/>
</dbReference>
<evidence type="ECO:0000256" key="1">
    <source>
        <dbReference type="ARBA" id="ARBA00022729"/>
    </source>
</evidence>
<comment type="caution">
    <text evidence="6">The sequence shown here is derived from an EMBL/GenBank/DDBJ whole genome shotgun (WGS) entry which is preliminary data.</text>
</comment>
<keyword evidence="3" id="KW-0325">Glycoprotein</keyword>
<evidence type="ECO:0000313" key="7">
    <source>
        <dbReference type="Proteomes" id="UP000823561"/>
    </source>
</evidence>
<dbReference type="InterPro" id="IPR003599">
    <property type="entry name" value="Ig_sub"/>
</dbReference>
<dbReference type="SMART" id="SM00409">
    <property type="entry name" value="IG"/>
    <property type="match status" value="4"/>
</dbReference>
<dbReference type="PANTHER" id="PTHR44337:SF20">
    <property type="entry name" value="CARCINOEMBRYONIC ANTIGEN-RELATED CELL ADHESION MOLECULE 5-RELATED"/>
    <property type="match status" value="1"/>
</dbReference>
<evidence type="ECO:0000313" key="6">
    <source>
        <dbReference type="EMBL" id="KAG5270933.1"/>
    </source>
</evidence>
<evidence type="ECO:0000259" key="5">
    <source>
        <dbReference type="PROSITE" id="PS50835"/>
    </source>
</evidence>
<protein>
    <recommendedName>
        <fullName evidence="5">Ig-like domain-containing protein</fullName>
    </recommendedName>
</protein>
<reference evidence="6" key="1">
    <citation type="submission" date="2020-10" db="EMBL/GenBank/DDBJ databases">
        <title>Chromosome-scale genome assembly of the Allis shad, Alosa alosa.</title>
        <authorList>
            <person name="Margot Z."/>
            <person name="Christophe K."/>
            <person name="Cabau C."/>
            <person name="Louis A."/>
            <person name="Berthelot C."/>
            <person name="Parey E."/>
            <person name="Roest Crollius H."/>
            <person name="Montfort J."/>
            <person name="Robinson-Rechavi M."/>
            <person name="Bucao C."/>
            <person name="Bouchez O."/>
            <person name="Gislard M."/>
            <person name="Lluch J."/>
            <person name="Milhes M."/>
            <person name="Lampietro C."/>
            <person name="Lopez Roques C."/>
            <person name="Donnadieu C."/>
            <person name="Braasch I."/>
            <person name="Desvignes T."/>
            <person name="Postlethwait J."/>
            <person name="Bobe J."/>
            <person name="Guiguen Y."/>
        </authorList>
    </citation>
    <scope>NUCLEOTIDE SEQUENCE</scope>
    <source>
        <strain evidence="6">M-15738</strain>
        <tissue evidence="6">Blood</tissue>
    </source>
</reference>
<keyword evidence="1" id="KW-0732">Signal</keyword>
<dbReference type="InterPro" id="IPR013098">
    <property type="entry name" value="Ig_I-set"/>
</dbReference>
<keyword evidence="7" id="KW-1185">Reference proteome</keyword>
<dbReference type="InterPro" id="IPR003598">
    <property type="entry name" value="Ig_sub2"/>
</dbReference>
<proteinExistence type="predicted"/>
<feature type="domain" description="Ig-like" evidence="5">
    <location>
        <begin position="77"/>
        <end position="153"/>
    </location>
</feature>
<evidence type="ECO:0000256" key="4">
    <source>
        <dbReference type="ARBA" id="ARBA00023319"/>
    </source>
</evidence>
<feature type="domain" description="Ig-like" evidence="5">
    <location>
        <begin position="247"/>
        <end position="323"/>
    </location>
</feature>